<reference evidence="3" key="1">
    <citation type="journal article" date="2015" name="Genome Announc.">
        <title>Draft Genome Sequence of Tolypothrix boutellei Strain VB521301.</title>
        <authorList>
            <person name="Chandrababunaidu M.M."/>
            <person name="Singh D."/>
            <person name="Sen D."/>
            <person name="Bhan S."/>
            <person name="Das S."/>
            <person name="Gupta A."/>
            <person name="Adhikary S.P."/>
            <person name="Tripathy S."/>
        </authorList>
    </citation>
    <scope>NUCLEOTIDE SEQUENCE</scope>
    <source>
        <strain evidence="3">VB521301</strain>
    </source>
</reference>
<sequence>MQNTPSLIHQVLLAFSNNNFTKHRDDLSAVLFTKEKYLWLGSDETSTLERLSLKENNQFGEHKQFRVANFINLPAPEEEEIDIEGLALNEHYLWLVGSHSYKRKKPKLDKSEEKNIKRLAKVESEPNRYFIGRIPYIDGELFTSHPHPTEPQKILSAAKLEVTKNGNLLMEALVNDSHLGFFVQAAIPGKDNGFDVEGITVYQNKIFLGLRGPVLRGWAIVLEIELEDSSPGLMKLKKIGEEGQRYKKYFLSLNGLGIRDIFFNGQEFIILAGPTMDLDGPVQVYSWKNDGNLQDNILHYPKLVLDIPYGNRDDHAEGITPYQDITGVPSLLVVYDSPSKKRLVGETGVMADVFKLEATS</sequence>
<dbReference type="AlphaFoldDB" id="A0A0C1R0B4"/>
<proteinExistence type="predicted"/>
<comment type="caution">
    <text evidence="3">The sequence shown here is derived from an EMBL/GenBank/DDBJ whole genome shotgun (WGS) entry which is preliminary data.</text>
</comment>
<dbReference type="EMBL" id="JHEG04000001">
    <property type="protein sequence ID" value="KAF3884978.1"/>
    <property type="molecule type" value="Genomic_DNA"/>
</dbReference>
<evidence type="ECO:0000313" key="3">
    <source>
        <dbReference type="EMBL" id="KIE09278.1"/>
    </source>
</evidence>
<keyword evidence="4" id="KW-1185">Reference proteome</keyword>
<feature type="domain" description="DUF3616" evidence="1">
    <location>
        <begin position="26"/>
        <end position="352"/>
    </location>
</feature>
<organism evidence="3">
    <name type="scientific">Tolypothrix bouteillei VB521301</name>
    <dbReference type="NCBI Taxonomy" id="1479485"/>
    <lineage>
        <taxon>Bacteria</taxon>
        <taxon>Bacillati</taxon>
        <taxon>Cyanobacteriota</taxon>
        <taxon>Cyanophyceae</taxon>
        <taxon>Nostocales</taxon>
        <taxon>Tolypothrichaceae</taxon>
        <taxon>Tolypothrix</taxon>
    </lineage>
</organism>
<gene>
    <name evidence="3" type="ORF">DA73_0233415</name>
    <name evidence="2" type="ORF">DA73_0400005500</name>
</gene>
<protein>
    <submittedName>
        <fullName evidence="2">DUF3616 domain-containing protein</fullName>
    </submittedName>
</protein>
<dbReference type="OrthoDB" id="423529at2"/>
<accession>A0A0C1R0B4</accession>
<dbReference type="Proteomes" id="UP000029738">
    <property type="component" value="Unassembled WGS sequence"/>
</dbReference>
<dbReference type="RefSeq" id="WP_038088941.1">
    <property type="nucleotide sequence ID" value="NZ_JHEG04000001.1"/>
</dbReference>
<evidence type="ECO:0000259" key="1">
    <source>
        <dbReference type="Pfam" id="PF12275"/>
    </source>
</evidence>
<evidence type="ECO:0000313" key="2">
    <source>
        <dbReference type="EMBL" id="KAF3884978.1"/>
    </source>
</evidence>
<name>A0A0C1R0B4_9CYAN</name>
<dbReference type="InterPro" id="IPR022060">
    <property type="entry name" value="DUF3616"/>
</dbReference>
<dbReference type="STRING" id="1479485.DA73_0233415"/>
<dbReference type="Pfam" id="PF12275">
    <property type="entry name" value="DUF3616"/>
    <property type="match status" value="1"/>
</dbReference>
<dbReference type="EMBL" id="JHEG02000058">
    <property type="protein sequence ID" value="KIE09278.1"/>
    <property type="molecule type" value="Genomic_DNA"/>
</dbReference>
<reference evidence="2" key="2">
    <citation type="submission" date="2019-11" db="EMBL/GenBank/DDBJ databases">
        <title>Improved Assembly of Tolypothrix boutellei genome.</title>
        <authorList>
            <person name="Sarangi A.N."/>
            <person name="Mukherjee M."/>
            <person name="Ghosh S."/>
            <person name="Singh D."/>
            <person name="Das A."/>
            <person name="Kant S."/>
            <person name="Prusty A."/>
            <person name="Tripathy S."/>
        </authorList>
    </citation>
    <scope>NUCLEOTIDE SEQUENCE</scope>
    <source>
        <strain evidence="2">VB521301</strain>
    </source>
</reference>
<evidence type="ECO:0000313" key="4">
    <source>
        <dbReference type="Proteomes" id="UP000029738"/>
    </source>
</evidence>